<comment type="caution">
    <text evidence="4">The sequence shown here is derived from an EMBL/GenBank/DDBJ whole genome shotgun (WGS) entry which is preliminary data.</text>
</comment>
<dbReference type="Proteomes" id="UP000536179">
    <property type="component" value="Unassembled WGS sequence"/>
</dbReference>
<evidence type="ECO:0000256" key="1">
    <source>
        <dbReference type="SAM" id="Coils"/>
    </source>
</evidence>
<dbReference type="PANTHER" id="PTHR43581">
    <property type="entry name" value="ATP/GTP PHOSPHATASE"/>
    <property type="match status" value="1"/>
</dbReference>
<dbReference type="RefSeq" id="WP_184301674.1">
    <property type="nucleotide sequence ID" value="NZ_JACHXU010000002.1"/>
</dbReference>
<dbReference type="Pfam" id="PF20469">
    <property type="entry name" value="OLD-like_TOPRIM"/>
    <property type="match status" value="1"/>
</dbReference>
<dbReference type="PANTHER" id="PTHR43581:SF4">
    <property type="entry name" value="ATP_GTP PHOSPHATASE"/>
    <property type="match status" value="1"/>
</dbReference>
<dbReference type="InterPro" id="IPR027417">
    <property type="entry name" value="P-loop_NTPase"/>
</dbReference>
<accession>A0A7W5DVE9</accession>
<dbReference type="SUPFAM" id="SSF52540">
    <property type="entry name" value="P-loop containing nucleoside triphosphate hydrolases"/>
    <property type="match status" value="1"/>
</dbReference>
<sequence length="620" mass="69452">MHISNLRIQNFRNFGEPAFEITLKPFTLILGENNIGKTNLVSAAALLFGQDISVQQRRSLEIDDINLNAVDNFKSQVADASIEYTDIEFPEVTIEATLSEMNEDQHAVVGDWYSNTAFDEAKVTYRFSLRANFDKERWVTLQRKSIAGMTADEAKGLIDFPLREYRHAVYGGGMPANECDTQYLRMLKVELLDALRDANRELSEGRDQCLLFRVLNRDGDLRYSDLAASLREVETAVRSNTTLHTLKQEIERLLAQVSLVTADEDNSIAFNFTAPDATELLKKIGLAYGANPFTVARNGLGRNNLLYVAFVISQIARTEKPDASDDNYVCFRCVGIEEPEAHLHPHLQDHLASNIEQIREQHADGLQLLLTSHSTHLAAKLNLDNTVVISRLNDGSLKPHYILDGIDPQKQKESVRFLSLYLDATKSRLLFARSLILVEGIAEQVIIPELFRQKYSRTLESIGCSVINVNGVAFKHFLIVVGNGLFKKCVVLTDSDTGKATENRADAMKGKYAGHEFIKICVSELTTFELDLIKANKKGKGKKVVLDALTATRPINGKKVKVDFKTKDLDPTVTFAEIEDYKAPFAFNFVTELAKKDANATPPDYIDKGFQFIYPEGNSK</sequence>
<evidence type="ECO:0000259" key="2">
    <source>
        <dbReference type="Pfam" id="PF13175"/>
    </source>
</evidence>
<reference evidence="4 5" key="1">
    <citation type="submission" date="2020-08" db="EMBL/GenBank/DDBJ databases">
        <title>Genomic Encyclopedia of Type Strains, Phase III (KMG-III): the genomes of soil and plant-associated and newly described type strains.</title>
        <authorList>
            <person name="Whitman W."/>
        </authorList>
    </citation>
    <scope>NUCLEOTIDE SEQUENCE [LARGE SCALE GENOMIC DNA]</scope>
    <source>
        <strain evidence="4 5">CECT 8075</strain>
    </source>
</reference>
<keyword evidence="1" id="KW-0175">Coiled coil</keyword>
<dbReference type="Pfam" id="PF13175">
    <property type="entry name" value="AAA_15"/>
    <property type="match status" value="1"/>
</dbReference>
<keyword evidence="5" id="KW-1185">Reference proteome</keyword>
<dbReference type="InterPro" id="IPR034139">
    <property type="entry name" value="TOPRIM_OLD"/>
</dbReference>
<keyword evidence="4" id="KW-0378">Hydrolase</keyword>
<feature type="domain" description="OLD protein-like TOPRIM" evidence="3">
    <location>
        <begin position="430"/>
        <end position="496"/>
    </location>
</feature>
<evidence type="ECO:0000259" key="3">
    <source>
        <dbReference type="Pfam" id="PF20469"/>
    </source>
</evidence>
<dbReference type="EMBL" id="JACHXU010000002">
    <property type="protein sequence ID" value="MBB3204912.1"/>
    <property type="molecule type" value="Genomic_DNA"/>
</dbReference>
<keyword evidence="4" id="KW-0540">Nuclease</keyword>
<dbReference type="InterPro" id="IPR051396">
    <property type="entry name" value="Bact_Antivir_Def_Nuclease"/>
</dbReference>
<proteinExistence type="predicted"/>
<dbReference type="CDD" id="cd01026">
    <property type="entry name" value="TOPRIM_OLD"/>
    <property type="match status" value="1"/>
</dbReference>
<organism evidence="4 5">
    <name type="scientific">Aporhodopirellula rubra</name>
    <dbReference type="NCBI Taxonomy" id="980271"/>
    <lineage>
        <taxon>Bacteria</taxon>
        <taxon>Pseudomonadati</taxon>
        <taxon>Planctomycetota</taxon>
        <taxon>Planctomycetia</taxon>
        <taxon>Pirellulales</taxon>
        <taxon>Pirellulaceae</taxon>
        <taxon>Aporhodopirellula</taxon>
    </lineage>
</organism>
<feature type="coiled-coil region" evidence="1">
    <location>
        <begin position="236"/>
        <end position="263"/>
    </location>
</feature>
<evidence type="ECO:0000313" key="5">
    <source>
        <dbReference type="Proteomes" id="UP000536179"/>
    </source>
</evidence>
<dbReference type="GO" id="GO:0004519">
    <property type="term" value="F:endonuclease activity"/>
    <property type="evidence" value="ECO:0007669"/>
    <property type="project" value="UniProtKB-KW"/>
</dbReference>
<feature type="domain" description="Endonuclease GajA/Old nuclease/RecF-like AAA" evidence="2">
    <location>
        <begin position="1"/>
        <end position="378"/>
    </location>
</feature>
<dbReference type="Gene3D" id="3.40.50.300">
    <property type="entry name" value="P-loop containing nucleotide triphosphate hydrolases"/>
    <property type="match status" value="1"/>
</dbReference>
<gene>
    <name evidence="4" type="ORF">FHS27_000679</name>
</gene>
<evidence type="ECO:0000313" key="4">
    <source>
        <dbReference type="EMBL" id="MBB3204912.1"/>
    </source>
</evidence>
<protein>
    <submittedName>
        <fullName evidence="4">Putative ATP-dependent endonuclease of OLD family</fullName>
    </submittedName>
</protein>
<dbReference type="InterPro" id="IPR041685">
    <property type="entry name" value="AAA_GajA/Old/RecF-like"/>
</dbReference>
<name>A0A7W5DVE9_9BACT</name>
<keyword evidence="4" id="KW-0255">Endonuclease</keyword>
<dbReference type="AlphaFoldDB" id="A0A7W5DVE9"/>